<sequence length="91" mass="10021">MTITPAPAWWWSPAGASSAWPRPCHGDSAKVPAAASGRRRAHGVAPGLHNACRHRGGDEERHDGRPEETHLAFRAPLTRRTRLTGRTRLTR</sequence>
<dbReference type="EMBL" id="BMVP01000012">
    <property type="protein sequence ID" value="GHB74039.1"/>
    <property type="molecule type" value="Genomic_DNA"/>
</dbReference>
<feature type="compositionally biased region" description="Low complexity" evidence="1">
    <location>
        <begin position="12"/>
        <end position="21"/>
    </location>
</feature>
<reference evidence="3" key="1">
    <citation type="journal article" date="2019" name="Int. J. Syst. Evol. Microbiol.">
        <title>The Global Catalogue of Microorganisms (GCM) 10K type strain sequencing project: providing services to taxonomists for standard genome sequencing and annotation.</title>
        <authorList>
            <consortium name="The Broad Institute Genomics Platform"/>
            <consortium name="The Broad Institute Genome Sequencing Center for Infectious Disease"/>
            <person name="Wu L."/>
            <person name="Ma J."/>
        </authorList>
    </citation>
    <scope>NUCLEOTIDE SEQUENCE [LARGE SCALE GENOMIC DNA]</scope>
    <source>
        <strain evidence="3">JCM 4738</strain>
    </source>
</reference>
<gene>
    <name evidence="2" type="ORF">GCM10010347_50410</name>
</gene>
<evidence type="ECO:0000313" key="2">
    <source>
        <dbReference type="EMBL" id="GHB74039.1"/>
    </source>
</evidence>
<dbReference type="Proteomes" id="UP000642673">
    <property type="component" value="Unassembled WGS sequence"/>
</dbReference>
<feature type="compositionally biased region" description="Basic and acidic residues" evidence="1">
    <location>
        <begin position="55"/>
        <end position="71"/>
    </location>
</feature>
<accession>A0ABQ3EYH7</accession>
<evidence type="ECO:0000256" key="1">
    <source>
        <dbReference type="SAM" id="MobiDB-lite"/>
    </source>
</evidence>
<feature type="compositionally biased region" description="Basic residues" evidence="1">
    <location>
        <begin position="77"/>
        <end position="91"/>
    </location>
</feature>
<feature type="region of interest" description="Disordered" evidence="1">
    <location>
        <begin position="12"/>
        <end position="91"/>
    </location>
</feature>
<evidence type="ECO:0000313" key="3">
    <source>
        <dbReference type="Proteomes" id="UP000642673"/>
    </source>
</evidence>
<organism evidence="2 3">
    <name type="scientific">Streptomyces cirratus</name>
    <dbReference type="NCBI Taxonomy" id="68187"/>
    <lineage>
        <taxon>Bacteria</taxon>
        <taxon>Bacillati</taxon>
        <taxon>Actinomycetota</taxon>
        <taxon>Actinomycetes</taxon>
        <taxon>Kitasatosporales</taxon>
        <taxon>Streptomycetaceae</taxon>
        <taxon>Streptomyces</taxon>
    </lineage>
</organism>
<comment type="caution">
    <text evidence="2">The sequence shown here is derived from an EMBL/GenBank/DDBJ whole genome shotgun (WGS) entry which is preliminary data.</text>
</comment>
<protein>
    <submittedName>
        <fullName evidence="2">Uncharacterized protein</fullName>
    </submittedName>
</protein>
<keyword evidence="3" id="KW-1185">Reference proteome</keyword>
<name>A0ABQ3EYH7_9ACTN</name>
<proteinExistence type="predicted"/>